<accession>A0A845GVA0</accession>
<dbReference type="InterPro" id="IPR050923">
    <property type="entry name" value="Cell_Proc_Reg/RNA_Proc"/>
</dbReference>
<dbReference type="CDD" id="cd00060">
    <property type="entry name" value="FHA"/>
    <property type="match status" value="1"/>
</dbReference>
<gene>
    <name evidence="2" type="ORF">GTP90_28285</name>
</gene>
<reference evidence="2" key="1">
    <citation type="submission" date="2019-12" db="EMBL/GenBank/DDBJ databases">
        <title>Novel species isolated from a subtropical stream in China.</title>
        <authorList>
            <person name="Lu H."/>
        </authorList>
    </citation>
    <scope>NUCLEOTIDE SEQUENCE [LARGE SCALE GENOMIC DNA]</scope>
    <source>
        <strain evidence="2">FT81W</strain>
    </source>
</reference>
<evidence type="ECO:0000259" key="1">
    <source>
        <dbReference type="PROSITE" id="PS50006"/>
    </source>
</evidence>
<dbReference type="Gene3D" id="2.60.200.20">
    <property type="match status" value="1"/>
</dbReference>
<name>A0A845GVA0_9BURK</name>
<organism evidence="2 3">
    <name type="scientific">Duganella vulcania</name>
    <dbReference type="NCBI Taxonomy" id="2692166"/>
    <lineage>
        <taxon>Bacteria</taxon>
        <taxon>Pseudomonadati</taxon>
        <taxon>Pseudomonadota</taxon>
        <taxon>Betaproteobacteria</taxon>
        <taxon>Burkholderiales</taxon>
        <taxon>Oxalobacteraceae</taxon>
        <taxon>Telluria group</taxon>
        <taxon>Duganella</taxon>
    </lineage>
</organism>
<evidence type="ECO:0000313" key="3">
    <source>
        <dbReference type="Proteomes" id="UP000447355"/>
    </source>
</evidence>
<dbReference type="PANTHER" id="PTHR23308">
    <property type="entry name" value="NUCLEAR INHIBITOR OF PROTEIN PHOSPHATASE-1"/>
    <property type="match status" value="1"/>
</dbReference>
<dbReference type="EMBL" id="WWCX01000086">
    <property type="protein sequence ID" value="MYM97755.1"/>
    <property type="molecule type" value="Genomic_DNA"/>
</dbReference>
<dbReference type="AlphaFoldDB" id="A0A845GVA0"/>
<dbReference type="SUPFAM" id="SSF49879">
    <property type="entry name" value="SMAD/FHA domain"/>
    <property type="match status" value="1"/>
</dbReference>
<evidence type="ECO:0000313" key="2">
    <source>
        <dbReference type="EMBL" id="MYM97755.1"/>
    </source>
</evidence>
<comment type="caution">
    <text evidence="2">The sequence shown here is derived from an EMBL/GenBank/DDBJ whole genome shotgun (WGS) entry which is preliminary data.</text>
</comment>
<dbReference type="SMART" id="SM00240">
    <property type="entry name" value="FHA"/>
    <property type="match status" value="1"/>
</dbReference>
<sequence>MAILQESGAKQLLFLRALHLFGRSLGRADTVLDQADVSLIHASIRWNGKSWLLFDHSRNGTFVDQKVVVPNGCVEISEGKTIHFGRDRRRSWTVINLDPPRPLLLPLDSLNQPISLRELHFLPSVDEPEVMIFLDDGGQWLWEDDMGIYELRDGDVLTLGRHSWRYINGMFAEETVKLDVGLACEPPKILFCFDVSQNEEHVELRIQTGRGEAALGERSHHYSILTLARQRLLDAQRGFDVRSQGWLATEHLAEMLRLEPKHLNMQLHRARHQISTALPAERCWERFIERRRGELRFGDFSFQIMRGSRLEARFDPLQTVPG</sequence>
<dbReference type="Proteomes" id="UP000447355">
    <property type="component" value="Unassembled WGS sequence"/>
</dbReference>
<feature type="domain" description="FHA" evidence="1">
    <location>
        <begin position="19"/>
        <end position="68"/>
    </location>
</feature>
<dbReference type="PROSITE" id="PS50006">
    <property type="entry name" value="FHA_DOMAIN"/>
    <property type="match status" value="1"/>
</dbReference>
<dbReference type="InterPro" id="IPR008984">
    <property type="entry name" value="SMAD_FHA_dom_sf"/>
</dbReference>
<dbReference type="RefSeq" id="WP_161086637.1">
    <property type="nucleotide sequence ID" value="NZ_WWCX01000086.1"/>
</dbReference>
<dbReference type="InterPro" id="IPR000253">
    <property type="entry name" value="FHA_dom"/>
</dbReference>
<protein>
    <submittedName>
        <fullName evidence="2">FHA domain-containing protein</fullName>
    </submittedName>
</protein>
<proteinExistence type="predicted"/>
<dbReference type="Pfam" id="PF00498">
    <property type="entry name" value="FHA"/>
    <property type="match status" value="1"/>
</dbReference>